<feature type="non-terminal residue" evidence="1">
    <location>
        <position position="1"/>
    </location>
</feature>
<evidence type="ECO:0000313" key="2">
    <source>
        <dbReference type="Proteomes" id="UP001381693"/>
    </source>
</evidence>
<reference evidence="1 2" key="1">
    <citation type="submission" date="2023-11" db="EMBL/GenBank/DDBJ databases">
        <title>Halocaridina rubra genome assembly.</title>
        <authorList>
            <person name="Smith C."/>
        </authorList>
    </citation>
    <scope>NUCLEOTIDE SEQUENCE [LARGE SCALE GENOMIC DNA]</scope>
    <source>
        <strain evidence="1">EP-1</strain>
        <tissue evidence="1">Whole</tissue>
    </source>
</reference>
<sequence>LKFMRRKEALRTLPMCVWFNISAASFLPFRRFIKAFPFLGKFDKVRGSTRCKRFASWLCAMLTFTRCANE</sequence>
<dbReference type="Proteomes" id="UP001381693">
    <property type="component" value="Unassembled WGS sequence"/>
</dbReference>
<dbReference type="EMBL" id="JAXCGZ010007002">
    <property type="protein sequence ID" value="KAK7079443.1"/>
    <property type="molecule type" value="Genomic_DNA"/>
</dbReference>
<accession>A0AAN8XDE1</accession>
<protein>
    <submittedName>
        <fullName evidence="1">Uncharacterized protein</fullName>
    </submittedName>
</protein>
<organism evidence="1 2">
    <name type="scientific">Halocaridina rubra</name>
    <name type="common">Hawaiian red shrimp</name>
    <dbReference type="NCBI Taxonomy" id="373956"/>
    <lineage>
        <taxon>Eukaryota</taxon>
        <taxon>Metazoa</taxon>
        <taxon>Ecdysozoa</taxon>
        <taxon>Arthropoda</taxon>
        <taxon>Crustacea</taxon>
        <taxon>Multicrustacea</taxon>
        <taxon>Malacostraca</taxon>
        <taxon>Eumalacostraca</taxon>
        <taxon>Eucarida</taxon>
        <taxon>Decapoda</taxon>
        <taxon>Pleocyemata</taxon>
        <taxon>Caridea</taxon>
        <taxon>Atyoidea</taxon>
        <taxon>Atyidae</taxon>
        <taxon>Halocaridina</taxon>
    </lineage>
</organism>
<dbReference type="AlphaFoldDB" id="A0AAN8XDE1"/>
<proteinExistence type="predicted"/>
<comment type="caution">
    <text evidence="1">The sequence shown here is derived from an EMBL/GenBank/DDBJ whole genome shotgun (WGS) entry which is preliminary data.</text>
</comment>
<name>A0AAN8XDE1_HALRR</name>
<gene>
    <name evidence="1" type="ORF">SK128_020858</name>
</gene>
<evidence type="ECO:0000313" key="1">
    <source>
        <dbReference type="EMBL" id="KAK7079443.1"/>
    </source>
</evidence>
<keyword evidence="2" id="KW-1185">Reference proteome</keyword>